<comment type="subcellular location">
    <subcellularLocation>
        <location evidence="1">Nucleus</location>
    </subcellularLocation>
</comment>
<gene>
    <name evidence="5" type="ORF">VC83_05141</name>
</gene>
<sequence>MAIDTVVTDPSLKAVLIASREARQQAIDLLTLTSPPLPPSTAALQISKQQKLLNGYLAQLRGLQRQATFGARDTKAQTAEARQEVDRLHLQLQNLYYEQRHLQGEIAACEAYEHKYLELPLIPESEFLALFPAHVGKDEEALMAARIEHEHAEREALEQQRQGLLKMKQGLIADNKRRKEDLASLDKQLENFIDAAKPIQKTLEKV</sequence>
<dbReference type="OrthoDB" id="20582at2759"/>
<evidence type="ECO:0000256" key="4">
    <source>
        <dbReference type="SAM" id="Coils"/>
    </source>
</evidence>
<dbReference type="Proteomes" id="UP000077154">
    <property type="component" value="Unassembled WGS sequence"/>
</dbReference>
<comment type="similarity">
    <text evidence="2">Belongs to the THOC5 family.</text>
</comment>
<dbReference type="GO" id="GO:0006406">
    <property type="term" value="P:mRNA export from nucleus"/>
    <property type="evidence" value="ECO:0007669"/>
    <property type="project" value="TreeGrafter"/>
</dbReference>
<name>A0A177A9A1_9PEZI</name>
<dbReference type="Pfam" id="PF09766">
    <property type="entry name" value="FmiP_Thoc5"/>
    <property type="match status" value="1"/>
</dbReference>
<evidence type="ECO:0000256" key="1">
    <source>
        <dbReference type="ARBA" id="ARBA00004123"/>
    </source>
</evidence>
<dbReference type="InterPro" id="IPR019163">
    <property type="entry name" value="THO_Thoc5"/>
</dbReference>
<keyword evidence="3" id="KW-0539">Nucleus</keyword>
<evidence type="ECO:0008006" key="6">
    <source>
        <dbReference type="Google" id="ProtNLM"/>
    </source>
</evidence>
<dbReference type="RefSeq" id="XP_024323999.1">
    <property type="nucleotide sequence ID" value="XM_024468766.1"/>
</dbReference>
<feature type="coiled-coil region" evidence="4">
    <location>
        <begin position="46"/>
        <end position="91"/>
    </location>
</feature>
<evidence type="ECO:0000256" key="3">
    <source>
        <dbReference type="ARBA" id="ARBA00023242"/>
    </source>
</evidence>
<dbReference type="GeneID" id="36288208"/>
<keyword evidence="4" id="KW-0175">Coiled coil</keyword>
<dbReference type="PANTHER" id="PTHR13375:SF3">
    <property type="entry name" value="THO COMPLEX SUBUNIT 5 HOMOLOG"/>
    <property type="match status" value="1"/>
</dbReference>
<reference evidence="5" key="1">
    <citation type="submission" date="2016-03" db="EMBL/GenBank/DDBJ databases">
        <title>Updated assembly of Pseudogymnoascus destructans, the fungus causing white-nose syndrome of bats.</title>
        <authorList>
            <person name="Palmer J.M."/>
            <person name="Drees K.P."/>
            <person name="Foster J.T."/>
            <person name="Lindner D.L."/>
        </authorList>
    </citation>
    <scope>NUCLEOTIDE SEQUENCE [LARGE SCALE GENOMIC DNA]</scope>
    <source>
        <strain evidence="5">20631-21</strain>
    </source>
</reference>
<dbReference type="GO" id="GO:0003729">
    <property type="term" value="F:mRNA binding"/>
    <property type="evidence" value="ECO:0007669"/>
    <property type="project" value="TreeGrafter"/>
</dbReference>
<evidence type="ECO:0000256" key="2">
    <source>
        <dbReference type="ARBA" id="ARBA00008044"/>
    </source>
</evidence>
<dbReference type="GO" id="GO:0000445">
    <property type="term" value="C:THO complex part of transcription export complex"/>
    <property type="evidence" value="ECO:0007669"/>
    <property type="project" value="TreeGrafter"/>
</dbReference>
<protein>
    <recommendedName>
        <fullName evidence="6">THO complex subunit 5</fullName>
    </recommendedName>
</protein>
<accession>A0A177A9A1</accession>
<dbReference type="PANTHER" id="PTHR13375">
    <property type="entry name" value="FMS INTERACTING PROTEIN"/>
    <property type="match status" value="1"/>
</dbReference>
<organism evidence="5">
    <name type="scientific">Pseudogymnoascus destructans</name>
    <dbReference type="NCBI Taxonomy" id="655981"/>
    <lineage>
        <taxon>Eukaryota</taxon>
        <taxon>Fungi</taxon>
        <taxon>Dikarya</taxon>
        <taxon>Ascomycota</taxon>
        <taxon>Pezizomycotina</taxon>
        <taxon>Leotiomycetes</taxon>
        <taxon>Thelebolales</taxon>
        <taxon>Thelebolaceae</taxon>
        <taxon>Pseudogymnoascus</taxon>
    </lineage>
</organism>
<dbReference type="AlphaFoldDB" id="A0A177A9A1"/>
<dbReference type="VEuPathDB" id="FungiDB:GMDG_04806"/>
<dbReference type="EMBL" id="KV441396">
    <property type="protein sequence ID" value="OAF58715.1"/>
    <property type="molecule type" value="Genomic_DNA"/>
</dbReference>
<proteinExistence type="inferred from homology"/>
<evidence type="ECO:0000313" key="5">
    <source>
        <dbReference type="EMBL" id="OAF58715.1"/>
    </source>
</evidence>
<dbReference type="eggNOG" id="KOG2216">
    <property type="taxonomic scope" value="Eukaryota"/>
</dbReference>